<keyword evidence="7 8" id="KW-0472">Membrane</keyword>
<feature type="transmembrane region" description="Helical" evidence="8">
    <location>
        <begin position="384"/>
        <end position="408"/>
    </location>
</feature>
<dbReference type="InterPro" id="IPR036259">
    <property type="entry name" value="MFS_trans_sf"/>
</dbReference>
<proteinExistence type="inferred from homology"/>
<keyword evidence="6 8" id="KW-0534">Nitrate assimilation</keyword>
<evidence type="ECO:0000256" key="3">
    <source>
        <dbReference type="ARBA" id="ARBA00022448"/>
    </source>
</evidence>
<feature type="transmembrane region" description="Helical" evidence="8">
    <location>
        <begin position="299"/>
        <end position="319"/>
    </location>
</feature>
<dbReference type="PROSITE" id="PS50850">
    <property type="entry name" value="MFS"/>
    <property type="match status" value="1"/>
</dbReference>
<evidence type="ECO:0000256" key="8">
    <source>
        <dbReference type="RuleBase" id="RU366033"/>
    </source>
</evidence>
<keyword evidence="4 8" id="KW-0812">Transmembrane</keyword>
<dbReference type="Pfam" id="PF07690">
    <property type="entry name" value="MFS_1"/>
    <property type="match status" value="2"/>
</dbReference>
<evidence type="ECO:0000313" key="10">
    <source>
        <dbReference type="EMBL" id="MFC6632893.1"/>
    </source>
</evidence>
<evidence type="ECO:0000256" key="4">
    <source>
        <dbReference type="ARBA" id="ARBA00022692"/>
    </source>
</evidence>
<evidence type="ECO:0000256" key="2">
    <source>
        <dbReference type="ARBA" id="ARBA00008432"/>
    </source>
</evidence>
<dbReference type="InterPro" id="IPR005829">
    <property type="entry name" value="Sugar_transporter_CS"/>
</dbReference>
<gene>
    <name evidence="10" type="ORF">ACFQBM_06370</name>
</gene>
<name>A0ABW1YLW8_9GAMM</name>
<feature type="transmembrane region" description="Helical" evidence="8">
    <location>
        <begin position="82"/>
        <end position="101"/>
    </location>
</feature>
<dbReference type="InterPro" id="IPR020846">
    <property type="entry name" value="MFS_dom"/>
</dbReference>
<feature type="transmembrane region" description="Helical" evidence="8">
    <location>
        <begin position="420"/>
        <end position="438"/>
    </location>
</feature>
<feature type="transmembrane region" description="Helical" evidence="8">
    <location>
        <begin position="172"/>
        <end position="192"/>
    </location>
</feature>
<protein>
    <recommendedName>
        <fullName evidence="8">Nitrate/nitrite transporter</fullName>
    </recommendedName>
</protein>
<comment type="similarity">
    <text evidence="2 8">Belongs to the major facilitator superfamily. Nitrate/nitrite porter (TC 2.A.1.8) family.</text>
</comment>
<keyword evidence="11" id="KW-1185">Reference proteome</keyword>
<evidence type="ECO:0000256" key="1">
    <source>
        <dbReference type="ARBA" id="ARBA00004141"/>
    </source>
</evidence>
<dbReference type="RefSeq" id="WP_193191781.1">
    <property type="nucleotide sequence ID" value="NZ_JACZFR010000023.1"/>
</dbReference>
<keyword evidence="5 8" id="KW-1133">Transmembrane helix</keyword>
<evidence type="ECO:0000256" key="5">
    <source>
        <dbReference type="ARBA" id="ARBA00022989"/>
    </source>
</evidence>
<feature type="transmembrane region" description="Helical" evidence="8">
    <location>
        <begin position="107"/>
        <end position="125"/>
    </location>
</feature>
<evidence type="ECO:0000256" key="7">
    <source>
        <dbReference type="ARBA" id="ARBA00023136"/>
    </source>
</evidence>
<reference evidence="11" key="1">
    <citation type="journal article" date="2019" name="Int. J. Syst. Evol. Microbiol.">
        <title>The Global Catalogue of Microorganisms (GCM) 10K type strain sequencing project: providing services to taxonomists for standard genome sequencing and annotation.</title>
        <authorList>
            <consortium name="The Broad Institute Genomics Platform"/>
            <consortium name="The Broad Institute Genome Sequencing Center for Infectious Disease"/>
            <person name="Wu L."/>
            <person name="Ma J."/>
        </authorList>
    </citation>
    <scope>NUCLEOTIDE SEQUENCE [LARGE SCALE GENOMIC DNA]</scope>
    <source>
        <strain evidence="11">CGMCC 1.13718</strain>
    </source>
</reference>
<evidence type="ECO:0000256" key="6">
    <source>
        <dbReference type="ARBA" id="ARBA00023063"/>
    </source>
</evidence>
<dbReference type="InterPro" id="IPR044772">
    <property type="entry name" value="NO3_transporter"/>
</dbReference>
<feature type="transmembrane region" description="Helical" evidence="8">
    <location>
        <begin position="444"/>
        <end position="465"/>
    </location>
</feature>
<keyword evidence="3 8" id="KW-0813">Transport</keyword>
<feature type="domain" description="Major facilitator superfamily (MFS) profile" evidence="9">
    <location>
        <begin position="17"/>
        <end position="470"/>
    </location>
</feature>
<dbReference type="InterPro" id="IPR011701">
    <property type="entry name" value="MFS"/>
</dbReference>
<evidence type="ECO:0000313" key="11">
    <source>
        <dbReference type="Proteomes" id="UP001596425"/>
    </source>
</evidence>
<organism evidence="10 11">
    <name type="scientific">Microbulbifer taiwanensis</name>
    <dbReference type="NCBI Taxonomy" id="986746"/>
    <lineage>
        <taxon>Bacteria</taxon>
        <taxon>Pseudomonadati</taxon>
        <taxon>Pseudomonadota</taxon>
        <taxon>Gammaproteobacteria</taxon>
        <taxon>Cellvibrionales</taxon>
        <taxon>Microbulbiferaceae</taxon>
        <taxon>Microbulbifer</taxon>
    </lineage>
</organism>
<comment type="caution">
    <text evidence="10">The sequence shown here is derived from an EMBL/GenBank/DDBJ whole genome shotgun (WGS) entry which is preliminary data.</text>
</comment>
<dbReference type="EMBL" id="JBHSVR010000001">
    <property type="protein sequence ID" value="MFC6632893.1"/>
    <property type="molecule type" value="Genomic_DNA"/>
</dbReference>
<dbReference type="PANTHER" id="PTHR23515">
    <property type="entry name" value="HIGH-AFFINITY NITRATE TRANSPORTER 2.3"/>
    <property type="match status" value="1"/>
</dbReference>
<dbReference type="Gene3D" id="1.20.1250.20">
    <property type="entry name" value="MFS general substrate transporter like domains"/>
    <property type="match status" value="2"/>
</dbReference>
<dbReference type="SUPFAM" id="SSF103473">
    <property type="entry name" value="MFS general substrate transporter"/>
    <property type="match status" value="1"/>
</dbReference>
<feature type="transmembrane region" description="Helical" evidence="8">
    <location>
        <begin position="360"/>
        <end position="378"/>
    </location>
</feature>
<dbReference type="InterPro" id="IPR004737">
    <property type="entry name" value="NO3_transporter_NarK/NarU-like"/>
</dbReference>
<accession>A0ABW1YLW8</accession>
<evidence type="ECO:0000259" key="9">
    <source>
        <dbReference type="PROSITE" id="PS50850"/>
    </source>
</evidence>
<comment type="subcellular location">
    <subcellularLocation>
        <location evidence="8">Cell membrane</location>
        <topology evidence="8">Multi-pass membrane protein</topology>
    </subcellularLocation>
    <subcellularLocation>
        <location evidence="1">Membrane</location>
        <topology evidence="1">Multi-pass membrane protein</topology>
    </subcellularLocation>
</comment>
<feature type="transmembrane region" description="Helical" evidence="8">
    <location>
        <begin position="20"/>
        <end position="43"/>
    </location>
</feature>
<dbReference type="Proteomes" id="UP001596425">
    <property type="component" value="Unassembled WGS sequence"/>
</dbReference>
<keyword evidence="8" id="KW-1003">Cell membrane</keyword>
<feature type="transmembrane region" description="Helical" evidence="8">
    <location>
        <begin position="146"/>
        <end position="166"/>
    </location>
</feature>
<feature type="transmembrane region" description="Helical" evidence="8">
    <location>
        <begin position="55"/>
        <end position="75"/>
    </location>
</feature>
<sequence length="487" mass="52278">MSSDTLNLFSFRGNTRILHLTWLAFFITFVAWFNHAPLLMAISESLSLTPDQVKTLLILNVALTIPARIVIGMLTDKYGPRLTYSLLLAAGSVPCFIFALADSFVQLALGRFLLGFIGAGFVIGIRMVSEWFPARQLGLAEGIYGGFGNFGSAAAAITLPTLALLFGGDDGWRWAVGLTGAIALIYSFIYYASVTDTPKGSTYFKPKKSGAMAVTSPGDFVLLLLMKIPMYAALALLTWKLSSGVGMITGFWAAVIYCALALLYALDAMKTFSINREVFSNPPAPIHRYKFKQVAVLDLLYFIAFGSELAVVSMLPLFFSETFDLDPVEAGLLAGTFAVVTLAMRPIGGLISDRWGRKPTLLVVTLGLVLGYFCLSTIDASWPLYLAVCAIMLCALFVHAGTGAVFAMVPLIKRSLTGQIAGMVGAYGNVGGLFYLTVLSLVSYQVFFLVIAATALLGFAATLLLEEPRGHMAEVAPDGSVTLIDVA</sequence>
<feature type="transmembrane region" description="Helical" evidence="8">
    <location>
        <begin position="331"/>
        <end position="348"/>
    </location>
</feature>
<dbReference type="NCBIfam" id="TIGR00886">
    <property type="entry name" value="2A0108"/>
    <property type="match status" value="1"/>
</dbReference>
<feature type="transmembrane region" description="Helical" evidence="8">
    <location>
        <begin position="245"/>
        <end position="266"/>
    </location>
</feature>
<comment type="caution">
    <text evidence="8">Lacks conserved residue(s) required for the propagation of feature annotation.</text>
</comment>
<dbReference type="PROSITE" id="PS00216">
    <property type="entry name" value="SUGAR_TRANSPORT_1"/>
    <property type="match status" value="1"/>
</dbReference>